<keyword evidence="5 16" id="KW-0285">Flavoprotein</keyword>
<dbReference type="Gene3D" id="2.40.30.10">
    <property type="entry name" value="Translation factors"/>
    <property type="match status" value="1"/>
</dbReference>
<dbReference type="Pfam" id="PF00258">
    <property type="entry name" value="Flavodoxin_1"/>
    <property type="match status" value="1"/>
</dbReference>
<name>A0A6A6U784_9PEZI</name>
<dbReference type="InterPro" id="IPR017938">
    <property type="entry name" value="Riboflavin_synthase-like_b-brl"/>
</dbReference>
<dbReference type="PRINTS" id="PR00385">
    <property type="entry name" value="P450"/>
</dbReference>
<keyword evidence="9 16" id="KW-0521">NADP</keyword>
<dbReference type="AlphaFoldDB" id="A0A6A6U784"/>
<dbReference type="Pfam" id="PF00175">
    <property type="entry name" value="NAD_binding_1"/>
    <property type="match status" value="1"/>
</dbReference>
<dbReference type="InterPro" id="IPR001433">
    <property type="entry name" value="OxRdtase_FAD/NAD-bd"/>
</dbReference>
<sequence>MAGIVPIPEPPALPFLGNITDIDQEFPLGSFIRMADTYGEIYKLHLGSRSIVVISSQALLNEVCNEKRFSKKVSAALSEIRNGVHDGLFTATGPEEPNWGKAHRVLVPAFGPMPIHDMFDEMHDIASQLALKWARHGPSHQIQVTDDFTRLTLDTLALCAMDFRFNSFYSEELHPFIEAMGDFLVESGQRSRRTLPAFWYRKKDQKFQADIDILRKTSDDVLKERKANPSDRKDLLGAMLKGKDPKTGEGLSDSSITDNLITFLIAGHETTSGLLSFVFYQLLKHPETYQQAQKEIDEVIGTGPIKIEHMSKLPYINAVLRETLRLCATIPIIALQANEDTVIGGKYAIKGGEPILCLLAKVHLDPAVYGEDANEFVPERMLDENFDRLNKEFPNSWKPFGNGARGCIGRPFAWQEALLVMALLMQNFNFTMDDPSYHLSYKQTLTIKPKGFHMRASLRRDMIATQLERNLMTSIDTSATKKRPATSNVGPSKVAKATGKPMRIFYGSNSGTCESLAQRLATDASRHGFLASTVDALDTLNGKLPTGQPVVIITASYEGQPPDNAAHFVASLENLKGEELKGIDYAVFGCGHHDWAQTFHRIPKLVNEKMAAHGASRIAELGLSDAAKGDMFTDFETWEDQLLWPAMIKKYEIDETSLDEGFESALTVDVLTPRSSTLRQDVKEAVVVAVKDLTAPSEPAKKHVEIKLPSDSTYEAGDYLAILPINPKEVVQRAMRKFELAWDSHLSIEAVGPTLLPTDSTTPASDVFGAYVELAQPATKRNILALIPCTNDPTTKTKLQNLADAAYATEISAKRVSLLDLLDTFPTISLPLASFLSMLPPMRIRQYSISSSPLWNPRHVTLTYAVLDAPSLADPAGHRHVGVASNYLAGLAPGDKLHVAVRKSNAAFHLPHDAEHMPLLLVAAGTGIAPFRGFIQERAAQVGAGRALAPAVLWFGCRAPGADDLYAEELARWEKMGAIEVRRAYSREPEKSDGCKYVQDRLWADRERVAQMWKEGGRVFVCGSREVGEAVGDVARKIMMETVREKEIEETGASDINEERAKKWFESVRNVRYATDVFV</sequence>
<evidence type="ECO:0000256" key="4">
    <source>
        <dbReference type="ARBA" id="ARBA00022617"/>
    </source>
</evidence>
<feature type="domain" description="FAD-binding FR-type" evidence="20">
    <location>
        <begin position="680"/>
        <end position="911"/>
    </location>
</feature>
<feature type="binding site" description="axial binding residue" evidence="17">
    <location>
        <position position="407"/>
    </location>
    <ligand>
        <name>heme</name>
        <dbReference type="ChEBI" id="CHEBI:30413"/>
    </ligand>
    <ligandPart>
        <name>Fe</name>
        <dbReference type="ChEBI" id="CHEBI:18248"/>
    </ligandPart>
</feature>
<dbReference type="InterPro" id="IPR001128">
    <property type="entry name" value="Cyt_P450"/>
</dbReference>
<dbReference type="OrthoDB" id="1470350at2759"/>
<evidence type="ECO:0000256" key="17">
    <source>
        <dbReference type="PIRSR" id="PIRSR000209-1"/>
    </source>
</evidence>
<dbReference type="GO" id="GO:0010181">
    <property type="term" value="F:FMN binding"/>
    <property type="evidence" value="ECO:0007669"/>
    <property type="project" value="UniProtKB-UniRule"/>
</dbReference>
<proteinExistence type="inferred from homology"/>
<dbReference type="PANTHER" id="PTHR19384">
    <property type="entry name" value="NITRIC OXIDE SYNTHASE-RELATED"/>
    <property type="match status" value="1"/>
</dbReference>
<dbReference type="FunFam" id="1.10.630.10:FF:000040">
    <property type="entry name" value="Bifunctional cytochrome P450/NADPH--P450 reductase"/>
    <property type="match status" value="1"/>
</dbReference>
<keyword evidence="3 16" id="KW-0813">Transport</keyword>
<dbReference type="FunFam" id="2.40.30.10:FF:000198">
    <property type="entry name" value="Bifunctional cytochrome P450/NADPH--P450 reductase"/>
    <property type="match status" value="1"/>
</dbReference>
<evidence type="ECO:0000256" key="14">
    <source>
        <dbReference type="ARBA" id="ARBA00047827"/>
    </source>
</evidence>
<dbReference type="PANTHER" id="PTHR19384:SF127">
    <property type="entry name" value="BIFUNCTIONAL CYTOCHROME P450_NADPH--P450 REDUCTASE"/>
    <property type="match status" value="1"/>
</dbReference>
<dbReference type="Proteomes" id="UP000799302">
    <property type="component" value="Unassembled WGS sequence"/>
</dbReference>
<dbReference type="InterPro" id="IPR017972">
    <property type="entry name" value="Cyt_P450_CS"/>
</dbReference>
<dbReference type="SUPFAM" id="SSF63380">
    <property type="entry name" value="Riboflavin synthase domain-like"/>
    <property type="match status" value="1"/>
</dbReference>
<keyword evidence="8 16" id="KW-0274">FAD</keyword>
<dbReference type="PROSITE" id="PS51384">
    <property type="entry name" value="FAD_FR"/>
    <property type="match status" value="1"/>
</dbReference>
<accession>A0A6A6U784</accession>
<keyword evidence="6 16" id="KW-0288">FMN</keyword>
<evidence type="ECO:0000256" key="9">
    <source>
        <dbReference type="ARBA" id="ARBA00022857"/>
    </source>
</evidence>
<evidence type="ECO:0000256" key="6">
    <source>
        <dbReference type="ARBA" id="ARBA00022643"/>
    </source>
</evidence>
<keyword evidence="13 16" id="KW-0503">Monooxygenase</keyword>
<evidence type="ECO:0000256" key="3">
    <source>
        <dbReference type="ARBA" id="ARBA00022448"/>
    </source>
</evidence>
<dbReference type="PRINTS" id="PR00463">
    <property type="entry name" value="EP450I"/>
</dbReference>
<dbReference type="InterPro" id="IPR008254">
    <property type="entry name" value="Flavodoxin/NO_synth"/>
</dbReference>
<dbReference type="InterPro" id="IPR023206">
    <property type="entry name" value="Bifunctional_P450_P450_red"/>
</dbReference>
<dbReference type="InterPro" id="IPR039261">
    <property type="entry name" value="FNR_nucleotide-bd"/>
</dbReference>
<dbReference type="GO" id="GO:0005829">
    <property type="term" value="C:cytosol"/>
    <property type="evidence" value="ECO:0007669"/>
    <property type="project" value="TreeGrafter"/>
</dbReference>
<dbReference type="CDD" id="cd06206">
    <property type="entry name" value="bifunctional_CYPOR"/>
    <property type="match status" value="1"/>
</dbReference>
<dbReference type="FunFam" id="3.40.50.360:FF:000032">
    <property type="entry name" value="Bifunctional cytochrome P450/NADPH--P450 reductase"/>
    <property type="match status" value="1"/>
</dbReference>
<keyword evidence="11 16" id="KW-0560">Oxidoreductase</keyword>
<evidence type="ECO:0000313" key="22">
    <source>
        <dbReference type="Proteomes" id="UP000799302"/>
    </source>
</evidence>
<dbReference type="GO" id="GO:0020037">
    <property type="term" value="F:heme binding"/>
    <property type="evidence" value="ECO:0007669"/>
    <property type="project" value="UniProtKB-UniRule"/>
</dbReference>
<evidence type="ECO:0000256" key="16">
    <source>
        <dbReference type="PIRNR" id="PIRNR000209"/>
    </source>
</evidence>
<keyword evidence="7 16" id="KW-0479">Metal-binding</keyword>
<evidence type="ECO:0000256" key="18">
    <source>
        <dbReference type="SAM" id="MobiDB-lite"/>
    </source>
</evidence>
<organism evidence="21 22">
    <name type="scientific">Microthyrium microscopicum</name>
    <dbReference type="NCBI Taxonomy" id="703497"/>
    <lineage>
        <taxon>Eukaryota</taxon>
        <taxon>Fungi</taxon>
        <taxon>Dikarya</taxon>
        <taxon>Ascomycota</taxon>
        <taxon>Pezizomycotina</taxon>
        <taxon>Dothideomycetes</taxon>
        <taxon>Dothideomycetes incertae sedis</taxon>
        <taxon>Microthyriales</taxon>
        <taxon>Microthyriaceae</taxon>
        <taxon>Microthyrium</taxon>
    </lineage>
</organism>
<dbReference type="Gene3D" id="3.40.50.360">
    <property type="match status" value="1"/>
</dbReference>
<dbReference type="InterPro" id="IPR036396">
    <property type="entry name" value="Cyt_P450_sf"/>
</dbReference>
<dbReference type="PROSITE" id="PS00086">
    <property type="entry name" value="CYTOCHROME_P450"/>
    <property type="match status" value="1"/>
</dbReference>
<dbReference type="InterPro" id="IPR002401">
    <property type="entry name" value="Cyt_P450_E_grp-I"/>
</dbReference>
<dbReference type="GO" id="GO:0003958">
    <property type="term" value="F:NADPH-hemoprotein reductase activity"/>
    <property type="evidence" value="ECO:0007669"/>
    <property type="project" value="UniProtKB-UniRule"/>
</dbReference>
<protein>
    <recommendedName>
        <fullName evidence="16">Bifunctional cytochrome P450/NADPH--P450 reductase</fullName>
    </recommendedName>
    <domain>
        <recommendedName>
            <fullName evidence="16">Cytochrome P450</fullName>
            <ecNumber evidence="16">1.14.14.1</ecNumber>
        </recommendedName>
    </domain>
    <domain>
        <recommendedName>
            <fullName evidence="16">NADPH--cytochrome P450 reductase</fullName>
            <ecNumber evidence="16">1.6.2.4</ecNumber>
        </recommendedName>
    </domain>
</protein>
<dbReference type="Gene3D" id="1.10.630.10">
    <property type="entry name" value="Cytochrome P450"/>
    <property type="match status" value="1"/>
</dbReference>
<keyword evidence="22" id="KW-1185">Reference proteome</keyword>
<dbReference type="GO" id="GO:0005506">
    <property type="term" value="F:iron ion binding"/>
    <property type="evidence" value="ECO:0007669"/>
    <property type="project" value="UniProtKB-UniRule"/>
</dbReference>
<evidence type="ECO:0000256" key="12">
    <source>
        <dbReference type="ARBA" id="ARBA00023004"/>
    </source>
</evidence>
<dbReference type="CDD" id="cd11068">
    <property type="entry name" value="CYP120A1"/>
    <property type="match status" value="1"/>
</dbReference>
<comment type="catalytic activity">
    <reaction evidence="15 16">
        <text>2 oxidized [cytochrome P450] + NADPH = 2 reduced [cytochrome P450] + NADP(+) + H(+)</text>
        <dbReference type="Rhea" id="RHEA:24040"/>
        <dbReference type="Rhea" id="RHEA-COMP:14627"/>
        <dbReference type="Rhea" id="RHEA-COMP:14628"/>
        <dbReference type="ChEBI" id="CHEBI:15378"/>
        <dbReference type="ChEBI" id="CHEBI:55376"/>
        <dbReference type="ChEBI" id="CHEBI:57783"/>
        <dbReference type="ChEBI" id="CHEBI:58349"/>
        <dbReference type="ChEBI" id="CHEBI:60344"/>
        <dbReference type="EC" id="1.6.2.4"/>
    </reaction>
</comment>
<dbReference type="EC" id="1.14.14.1" evidence="16"/>
<evidence type="ECO:0000256" key="1">
    <source>
        <dbReference type="ARBA" id="ARBA00001971"/>
    </source>
</evidence>
<dbReference type="SUPFAM" id="SSF48264">
    <property type="entry name" value="Cytochrome P450"/>
    <property type="match status" value="1"/>
</dbReference>
<evidence type="ECO:0000256" key="15">
    <source>
        <dbReference type="ARBA" id="ARBA00049342"/>
    </source>
</evidence>
<evidence type="ECO:0000256" key="2">
    <source>
        <dbReference type="ARBA" id="ARBA00010018"/>
    </source>
</evidence>
<evidence type="ECO:0000313" key="21">
    <source>
        <dbReference type="EMBL" id="KAF2667506.1"/>
    </source>
</evidence>
<evidence type="ECO:0000256" key="13">
    <source>
        <dbReference type="ARBA" id="ARBA00023033"/>
    </source>
</evidence>
<keyword evidence="4 16" id="KW-0349">Heme</keyword>
<dbReference type="PROSITE" id="PS50902">
    <property type="entry name" value="FLAVODOXIN_LIKE"/>
    <property type="match status" value="1"/>
</dbReference>
<dbReference type="Pfam" id="PF00667">
    <property type="entry name" value="FAD_binding_1"/>
    <property type="match status" value="1"/>
</dbReference>
<dbReference type="InterPro" id="IPR003097">
    <property type="entry name" value="CysJ-like_FAD-binding"/>
</dbReference>
<dbReference type="EMBL" id="MU004237">
    <property type="protein sequence ID" value="KAF2667506.1"/>
    <property type="molecule type" value="Genomic_DNA"/>
</dbReference>
<comment type="cofactor">
    <cofactor evidence="1 16 17">
        <name>heme</name>
        <dbReference type="ChEBI" id="CHEBI:30413"/>
    </cofactor>
</comment>
<comment type="similarity">
    <text evidence="2 16">In the N-terminal section; belongs to the cytochrome P450 family.</text>
</comment>
<comment type="catalytic activity">
    <reaction evidence="14 16">
        <text>an organic molecule + reduced [NADPH--hemoprotein reductase] + O2 = an alcohol + oxidized [NADPH--hemoprotein reductase] + H2O + H(+)</text>
        <dbReference type="Rhea" id="RHEA:17149"/>
        <dbReference type="Rhea" id="RHEA-COMP:11964"/>
        <dbReference type="Rhea" id="RHEA-COMP:11965"/>
        <dbReference type="ChEBI" id="CHEBI:15377"/>
        <dbReference type="ChEBI" id="CHEBI:15378"/>
        <dbReference type="ChEBI" id="CHEBI:15379"/>
        <dbReference type="ChEBI" id="CHEBI:30879"/>
        <dbReference type="ChEBI" id="CHEBI:57618"/>
        <dbReference type="ChEBI" id="CHEBI:58210"/>
        <dbReference type="ChEBI" id="CHEBI:142491"/>
        <dbReference type="EC" id="1.14.14.1"/>
    </reaction>
</comment>
<evidence type="ECO:0000259" key="19">
    <source>
        <dbReference type="PROSITE" id="PS50902"/>
    </source>
</evidence>
<dbReference type="SUPFAM" id="SSF52343">
    <property type="entry name" value="Ferredoxin reductase-like, C-terminal NADP-linked domain"/>
    <property type="match status" value="1"/>
</dbReference>
<evidence type="ECO:0000256" key="11">
    <source>
        <dbReference type="ARBA" id="ARBA00023002"/>
    </source>
</evidence>
<dbReference type="Gene3D" id="3.40.50.80">
    <property type="entry name" value="Nucleotide-binding domain of ferredoxin-NADP reductase (FNR) module"/>
    <property type="match status" value="1"/>
</dbReference>
<dbReference type="InterPro" id="IPR029039">
    <property type="entry name" value="Flavoprotein-like_sf"/>
</dbReference>
<dbReference type="Gene3D" id="1.20.990.10">
    <property type="entry name" value="NADPH-cytochrome p450 Reductase, Chain A, domain 3"/>
    <property type="match status" value="1"/>
</dbReference>
<dbReference type="PIRSF" id="PIRSF000209">
    <property type="entry name" value="Bifunctional_P450_P450R"/>
    <property type="match status" value="1"/>
</dbReference>
<dbReference type="Pfam" id="PF00067">
    <property type="entry name" value="p450"/>
    <property type="match status" value="1"/>
</dbReference>
<gene>
    <name evidence="21" type="ORF">BT63DRAFT_415066</name>
</gene>
<evidence type="ECO:0000256" key="7">
    <source>
        <dbReference type="ARBA" id="ARBA00022723"/>
    </source>
</evidence>
<keyword evidence="10 16" id="KW-0249">Electron transport</keyword>
<comment type="cofactor">
    <cofactor evidence="16">
        <name>FAD</name>
        <dbReference type="ChEBI" id="CHEBI:57692"/>
    </cofactor>
    <cofactor evidence="16">
        <name>FMN</name>
        <dbReference type="ChEBI" id="CHEBI:58210"/>
    </cofactor>
</comment>
<keyword evidence="12 16" id="KW-0408">Iron</keyword>
<evidence type="ECO:0000256" key="10">
    <source>
        <dbReference type="ARBA" id="ARBA00022982"/>
    </source>
</evidence>
<dbReference type="GO" id="GO:0070330">
    <property type="term" value="F:aromatase activity"/>
    <property type="evidence" value="ECO:0007669"/>
    <property type="project" value="UniProtKB-UniRule"/>
</dbReference>
<evidence type="ECO:0000256" key="8">
    <source>
        <dbReference type="ARBA" id="ARBA00022827"/>
    </source>
</evidence>
<dbReference type="InterPro" id="IPR017927">
    <property type="entry name" value="FAD-bd_FR_type"/>
</dbReference>
<dbReference type="GO" id="GO:0050660">
    <property type="term" value="F:flavin adenine dinucleotide binding"/>
    <property type="evidence" value="ECO:0007669"/>
    <property type="project" value="TreeGrafter"/>
</dbReference>
<dbReference type="SUPFAM" id="SSF52218">
    <property type="entry name" value="Flavoproteins"/>
    <property type="match status" value="1"/>
</dbReference>
<evidence type="ECO:0000259" key="20">
    <source>
        <dbReference type="PROSITE" id="PS51384"/>
    </source>
</evidence>
<feature type="domain" description="Flavodoxin-like" evidence="19">
    <location>
        <begin position="502"/>
        <end position="643"/>
    </location>
</feature>
<dbReference type="InterPro" id="IPR023173">
    <property type="entry name" value="NADPH_Cyt_P450_Rdtase_alpha"/>
</dbReference>
<feature type="region of interest" description="Disordered" evidence="18">
    <location>
        <begin position="474"/>
        <end position="494"/>
    </location>
</feature>
<evidence type="ECO:0000256" key="5">
    <source>
        <dbReference type="ARBA" id="ARBA00022630"/>
    </source>
</evidence>
<reference evidence="21" key="1">
    <citation type="journal article" date="2020" name="Stud. Mycol.">
        <title>101 Dothideomycetes genomes: a test case for predicting lifestyles and emergence of pathogens.</title>
        <authorList>
            <person name="Haridas S."/>
            <person name="Albert R."/>
            <person name="Binder M."/>
            <person name="Bloem J."/>
            <person name="Labutti K."/>
            <person name="Salamov A."/>
            <person name="Andreopoulos B."/>
            <person name="Baker S."/>
            <person name="Barry K."/>
            <person name="Bills G."/>
            <person name="Bluhm B."/>
            <person name="Cannon C."/>
            <person name="Castanera R."/>
            <person name="Culley D."/>
            <person name="Daum C."/>
            <person name="Ezra D."/>
            <person name="Gonzalez J."/>
            <person name="Henrissat B."/>
            <person name="Kuo A."/>
            <person name="Liang C."/>
            <person name="Lipzen A."/>
            <person name="Lutzoni F."/>
            <person name="Magnuson J."/>
            <person name="Mondo S."/>
            <person name="Nolan M."/>
            <person name="Ohm R."/>
            <person name="Pangilinan J."/>
            <person name="Park H.-J."/>
            <person name="Ramirez L."/>
            <person name="Alfaro M."/>
            <person name="Sun H."/>
            <person name="Tritt A."/>
            <person name="Yoshinaga Y."/>
            <person name="Zwiers L.-H."/>
            <person name="Turgeon B."/>
            <person name="Goodwin S."/>
            <person name="Spatafora J."/>
            <person name="Crous P."/>
            <person name="Grigoriev I."/>
        </authorList>
    </citation>
    <scope>NUCLEOTIDE SEQUENCE</scope>
    <source>
        <strain evidence="21">CBS 115976</strain>
    </source>
</reference>
<dbReference type="EC" id="1.6.2.4" evidence="16"/>